<dbReference type="RefSeq" id="WP_235132446.1">
    <property type="nucleotide sequence ID" value="NZ_JACSGT010000002.1"/>
</dbReference>
<dbReference type="PANTHER" id="PTHR11601:SF34">
    <property type="entry name" value="CYSTEINE DESULFURASE"/>
    <property type="match status" value="1"/>
</dbReference>
<evidence type="ECO:0000256" key="1">
    <source>
        <dbReference type="ARBA" id="ARBA00001933"/>
    </source>
</evidence>
<evidence type="ECO:0000313" key="13">
    <source>
        <dbReference type="EMBL" id="MCF2221100.1"/>
    </source>
</evidence>
<dbReference type="Proteomes" id="UP001430374">
    <property type="component" value="Unassembled WGS sequence"/>
</dbReference>
<name>A0ABS9C9X4_9FLAO</name>
<dbReference type="Gene3D" id="3.90.1150.10">
    <property type="entry name" value="Aspartate Aminotransferase, domain 1"/>
    <property type="match status" value="1"/>
</dbReference>
<dbReference type="InterPro" id="IPR015421">
    <property type="entry name" value="PyrdxlP-dep_Trfase_major"/>
</dbReference>
<sequence length="387" mass="42603">MFWKKFNLNKQYNILYLDYNATTPIDPRVLDAMLPFLKENFANPSSTHYFGSNINESVKTARIQVANLIGADETEIIFTSGSTEAINIAIKGVAENYINKGKHIITVSTEHKAVLDTCKYLETKGYEITYLPVQKNGLINLNELNKSLRSDTILVSVMYVNNETGVIQPIKEISALTHEIGALFMADATQAVGKIEIDVDDFGIDILCLSGHKMYAPKGIGALYVKKGIRLPAYTHGGGHENGLRSGTLNVPSIVALGKACEIAEQEMQQDAERIVSLRNELENELLKIPETFVNGSIENRIYNVSNICFKGCDANVMIGRMKNVAVSNGSACTSAVIEPSHVLAAMGLSDDYAFASLRFSLGKFNTKEEIKSVVEILKTELEFMNS</sequence>
<keyword evidence="7" id="KW-0408">Iron</keyword>
<dbReference type="Gene3D" id="3.40.640.10">
    <property type="entry name" value="Type I PLP-dependent aspartate aminotransferase-like (Major domain)"/>
    <property type="match status" value="1"/>
</dbReference>
<keyword evidence="11" id="KW-0175">Coiled coil</keyword>
<evidence type="ECO:0000313" key="14">
    <source>
        <dbReference type="Proteomes" id="UP001430374"/>
    </source>
</evidence>
<proteinExistence type="inferred from homology"/>
<dbReference type="InterPro" id="IPR000192">
    <property type="entry name" value="Aminotrans_V_dom"/>
</dbReference>
<dbReference type="InterPro" id="IPR016454">
    <property type="entry name" value="Cysteine_dSase"/>
</dbReference>
<dbReference type="EMBL" id="JACSGT010000002">
    <property type="protein sequence ID" value="MCF2221100.1"/>
    <property type="molecule type" value="Genomic_DNA"/>
</dbReference>
<feature type="coiled-coil region" evidence="11">
    <location>
        <begin position="261"/>
        <end position="288"/>
    </location>
</feature>
<comment type="catalytic activity">
    <reaction evidence="9">
        <text>(sulfur carrier)-H + L-cysteine = (sulfur carrier)-SH + L-alanine</text>
        <dbReference type="Rhea" id="RHEA:43892"/>
        <dbReference type="Rhea" id="RHEA-COMP:14737"/>
        <dbReference type="Rhea" id="RHEA-COMP:14739"/>
        <dbReference type="ChEBI" id="CHEBI:29917"/>
        <dbReference type="ChEBI" id="CHEBI:35235"/>
        <dbReference type="ChEBI" id="CHEBI:57972"/>
        <dbReference type="ChEBI" id="CHEBI:64428"/>
        <dbReference type="EC" id="2.8.1.7"/>
    </reaction>
</comment>
<keyword evidence="4" id="KW-0808">Transferase</keyword>
<evidence type="ECO:0000256" key="4">
    <source>
        <dbReference type="ARBA" id="ARBA00022679"/>
    </source>
</evidence>
<evidence type="ECO:0000256" key="8">
    <source>
        <dbReference type="ARBA" id="ARBA00023014"/>
    </source>
</evidence>
<comment type="similarity">
    <text evidence="2">Belongs to the class-V pyridoxal-phosphate-dependent aminotransferase family. NifS/IscS subfamily.</text>
</comment>
<dbReference type="InterPro" id="IPR015422">
    <property type="entry name" value="PyrdxlP-dep_Trfase_small"/>
</dbReference>
<evidence type="ECO:0000259" key="12">
    <source>
        <dbReference type="Pfam" id="PF00266"/>
    </source>
</evidence>
<protein>
    <recommendedName>
        <fullName evidence="3">cysteine desulfurase</fullName>
        <ecNumber evidence="3">2.8.1.7</ecNumber>
    </recommendedName>
</protein>
<dbReference type="PROSITE" id="PS00595">
    <property type="entry name" value="AA_TRANSFER_CLASS_5"/>
    <property type="match status" value="1"/>
</dbReference>
<dbReference type="PANTHER" id="PTHR11601">
    <property type="entry name" value="CYSTEINE DESULFURYLASE FAMILY MEMBER"/>
    <property type="match status" value="1"/>
</dbReference>
<evidence type="ECO:0000256" key="5">
    <source>
        <dbReference type="ARBA" id="ARBA00022723"/>
    </source>
</evidence>
<evidence type="ECO:0000256" key="11">
    <source>
        <dbReference type="SAM" id="Coils"/>
    </source>
</evidence>
<dbReference type="EC" id="2.8.1.7" evidence="3"/>
<evidence type="ECO:0000256" key="9">
    <source>
        <dbReference type="ARBA" id="ARBA00050776"/>
    </source>
</evidence>
<comment type="caution">
    <text evidence="13">The sequence shown here is derived from an EMBL/GenBank/DDBJ whole genome shotgun (WGS) entry which is preliminary data.</text>
</comment>
<comment type="cofactor">
    <cofactor evidence="1 10">
        <name>pyridoxal 5'-phosphate</name>
        <dbReference type="ChEBI" id="CHEBI:597326"/>
    </cofactor>
</comment>
<gene>
    <name evidence="13" type="ORF">H9Q08_17575</name>
</gene>
<dbReference type="InterPro" id="IPR020578">
    <property type="entry name" value="Aminotrans_V_PyrdxlP_BS"/>
</dbReference>
<evidence type="ECO:0000256" key="6">
    <source>
        <dbReference type="ARBA" id="ARBA00022898"/>
    </source>
</evidence>
<reference evidence="13" key="1">
    <citation type="submission" date="2021-08" db="EMBL/GenBank/DDBJ databases">
        <title>Complete genome sequence of Chryseobacterium sp strain PS-8.</title>
        <authorList>
            <person name="Das S.K."/>
        </authorList>
    </citation>
    <scope>NUCLEOTIDE SEQUENCE</scope>
    <source>
        <strain evidence="13">PS-8</strain>
    </source>
</reference>
<evidence type="ECO:0000256" key="3">
    <source>
        <dbReference type="ARBA" id="ARBA00012239"/>
    </source>
</evidence>
<organism evidence="13 14">
    <name type="scientific">Chryseobacterium indicum</name>
    <dbReference type="NCBI Taxonomy" id="2766954"/>
    <lineage>
        <taxon>Bacteria</taxon>
        <taxon>Pseudomonadati</taxon>
        <taxon>Bacteroidota</taxon>
        <taxon>Flavobacteriia</taxon>
        <taxon>Flavobacteriales</taxon>
        <taxon>Weeksellaceae</taxon>
        <taxon>Chryseobacterium group</taxon>
        <taxon>Chryseobacterium</taxon>
    </lineage>
</organism>
<keyword evidence="8" id="KW-0411">Iron-sulfur</keyword>
<accession>A0ABS9C9X4</accession>
<keyword evidence="14" id="KW-1185">Reference proteome</keyword>
<keyword evidence="5" id="KW-0479">Metal-binding</keyword>
<evidence type="ECO:0000256" key="10">
    <source>
        <dbReference type="RuleBase" id="RU004504"/>
    </source>
</evidence>
<dbReference type="Pfam" id="PF00266">
    <property type="entry name" value="Aminotran_5"/>
    <property type="match status" value="1"/>
</dbReference>
<keyword evidence="6" id="KW-0663">Pyridoxal phosphate</keyword>
<evidence type="ECO:0000256" key="7">
    <source>
        <dbReference type="ARBA" id="ARBA00023004"/>
    </source>
</evidence>
<dbReference type="PIRSF" id="PIRSF005572">
    <property type="entry name" value="NifS"/>
    <property type="match status" value="1"/>
</dbReference>
<dbReference type="InterPro" id="IPR015424">
    <property type="entry name" value="PyrdxlP-dep_Trfase"/>
</dbReference>
<dbReference type="SUPFAM" id="SSF53383">
    <property type="entry name" value="PLP-dependent transferases"/>
    <property type="match status" value="1"/>
</dbReference>
<feature type="domain" description="Aminotransferase class V" evidence="12">
    <location>
        <begin position="16"/>
        <end position="373"/>
    </location>
</feature>
<evidence type="ECO:0000256" key="2">
    <source>
        <dbReference type="ARBA" id="ARBA00006490"/>
    </source>
</evidence>